<dbReference type="AlphaFoldDB" id="A0ABD6CYA8"/>
<feature type="transmembrane region" description="Helical" evidence="7">
    <location>
        <begin position="80"/>
        <end position="99"/>
    </location>
</feature>
<evidence type="ECO:0000256" key="3">
    <source>
        <dbReference type="ARBA" id="ARBA00022692"/>
    </source>
</evidence>
<proteinExistence type="predicted"/>
<keyword evidence="3 7" id="KW-0812">Transmembrane</keyword>
<feature type="transmembrane region" description="Helical" evidence="7">
    <location>
        <begin position="56"/>
        <end position="74"/>
    </location>
</feature>
<dbReference type="NCBIfam" id="NF009160">
    <property type="entry name" value="PRK12505.1"/>
    <property type="match status" value="1"/>
</dbReference>
<dbReference type="PANTHER" id="PTHR33932">
    <property type="entry name" value="NA(+)/H(+) ANTIPORTER SUBUNIT B"/>
    <property type="match status" value="1"/>
</dbReference>
<reference evidence="9 10" key="1">
    <citation type="journal article" date="2019" name="Int. J. Syst. Evol. Microbiol.">
        <title>The Global Catalogue of Microorganisms (GCM) 10K type strain sequencing project: providing services to taxonomists for standard genome sequencing and annotation.</title>
        <authorList>
            <consortium name="The Broad Institute Genomics Platform"/>
            <consortium name="The Broad Institute Genome Sequencing Center for Infectious Disease"/>
            <person name="Wu L."/>
            <person name="Ma J."/>
        </authorList>
    </citation>
    <scope>NUCLEOTIDE SEQUENCE [LARGE SCALE GENOMIC DNA]</scope>
    <source>
        <strain evidence="9 10">CGMCC 1.10594</strain>
    </source>
</reference>
<dbReference type="Pfam" id="PF04039">
    <property type="entry name" value="MnhB"/>
    <property type="match status" value="1"/>
</dbReference>
<keyword evidence="2" id="KW-1003">Cell membrane</keyword>
<feature type="region of interest" description="Disordered" evidence="6">
    <location>
        <begin position="1"/>
        <end position="41"/>
    </location>
</feature>
<dbReference type="PANTHER" id="PTHR33932:SF4">
    <property type="entry name" value="NA(+)_H(+) ANTIPORTER SUBUNIT B"/>
    <property type="match status" value="1"/>
</dbReference>
<gene>
    <name evidence="9" type="ORF">ACFSBJ_09935</name>
</gene>
<feature type="transmembrane region" description="Helical" evidence="7">
    <location>
        <begin position="152"/>
        <end position="176"/>
    </location>
</feature>
<dbReference type="Proteomes" id="UP001597075">
    <property type="component" value="Unassembled WGS sequence"/>
</dbReference>
<dbReference type="InterPro" id="IPR050622">
    <property type="entry name" value="CPA3_antiporter_subunitB"/>
</dbReference>
<sequence length="196" mass="20397">MSDRDSPTDATADSGRPDGADESQPDAVDGEGSVSRPADERPPYVESTIIMTTVRVIAPFVLTLGLFVMFHGASSAGGGFQGGVIAATTVVMLGFAFGIEPIASRLRNEHLALLVLSGVGTFLVVGLGGYLVGDNFLQVSEYETLFHHGSKYSIELVEVGIGVVVSGVITSLFFLLGTGIDAADAADPDTDSEEDR</sequence>
<evidence type="ECO:0000313" key="9">
    <source>
        <dbReference type="EMBL" id="MFD1634050.1"/>
    </source>
</evidence>
<keyword evidence="4 7" id="KW-1133">Transmembrane helix</keyword>
<evidence type="ECO:0000256" key="7">
    <source>
        <dbReference type="SAM" id="Phobius"/>
    </source>
</evidence>
<dbReference type="EMBL" id="JBHUDL010000010">
    <property type="protein sequence ID" value="MFD1634050.1"/>
    <property type="molecule type" value="Genomic_DNA"/>
</dbReference>
<name>A0ABD6CYA8_9EURY</name>
<accession>A0ABD6CYA8</accession>
<evidence type="ECO:0000256" key="5">
    <source>
        <dbReference type="ARBA" id="ARBA00023136"/>
    </source>
</evidence>
<evidence type="ECO:0000256" key="2">
    <source>
        <dbReference type="ARBA" id="ARBA00022475"/>
    </source>
</evidence>
<evidence type="ECO:0000256" key="4">
    <source>
        <dbReference type="ARBA" id="ARBA00022989"/>
    </source>
</evidence>
<organism evidence="9 10">
    <name type="scientific">Haloplanus ruber</name>
    <dbReference type="NCBI Taxonomy" id="869892"/>
    <lineage>
        <taxon>Archaea</taxon>
        <taxon>Methanobacteriati</taxon>
        <taxon>Methanobacteriota</taxon>
        <taxon>Stenosarchaea group</taxon>
        <taxon>Halobacteria</taxon>
        <taxon>Halobacteriales</taxon>
        <taxon>Haloferacaceae</taxon>
        <taxon>Haloplanus</taxon>
    </lineage>
</organism>
<comment type="subcellular location">
    <subcellularLocation>
        <location evidence="1">Cell membrane</location>
        <topology evidence="1">Multi-pass membrane protein</topology>
    </subcellularLocation>
</comment>
<feature type="transmembrane region" description="Helical" evidence="7">
    <location>
        <begin position="111"/>
        <end position="132"/>
    </location>
</feature>
<comment type="caution">
    <text evidence="9">The sequence shown here is derived from an EMBL/GenBank/DDBJ whole genome shotgun (WGS) entry which is preliminary data.</text>
</comment>
<dbReference type="InterPro" id="IPR007182">
    <property type="entry name" value="MnhB"/>
</dbReference>
<keyword evidence="5 7" id="KW-0472">Membrane</keyword>
<evidence type="ECO:0000259" key="8">
    <source>
        <dbReference type="Pfam" id="PF04039"/>
    </source>
</evidence>
<dbReference type="GO" id="GO:0005886">
    <property type="term" value="C:plasma membrane"/>
    <property type="evidence" value="ECO:0007669"/>
    <property type="project" value="UniProtKB-SubCell"/>
</dbReference>
<dbReference type="RefSeq" id="WP_256404309.1">
    <property type="nucleotide sequence ID" value="NZ_CP187151.1"/>
</dbReference>
<evidence type="ECO:0000256" key="6">
    <source>
        <dbReference type="SAM" id="MobiDB-lite"/>
    </source>
</evidence>
<evidence type="ECO:0000313" key="10">
    <source>
        <dbReference type="Proteomes" id="UP001597075"/>
    </source>
</evidence>
<protein>
    <submittedName>
        <fullName evidence="9">MnhB domain-containing protein</fullName>
    </submittedName>
</protein>
<keyword evidence="10" id="KW-1185">Reference proteome</keyword>
<evidence type="ECO:0000256" key="1">
    <source>
        <dbReference type="ARBA" id="ARBA00004651"/>
    </source>
</evidence>
<feature type="domain" description="Na+/H+ antiporter MnhB subunit-related protein" evidence="8">
    <location>
        <begin position="49"/>
        <end position="170"/>
    </location>
</feature>